<comment type="caution">
    <text evidence="5">The sequence shown here is derived from an EMBL/GenBank/DDBJ whole genome shotgun (WGS) entry which is preliminary data.</text>
</comment>
<feature type="transmembrane region" description="Helical" evidence="3">
    <location>
        <begin position="88"/>
        <end position="106"/>
    </location>
</feature>
<comment type="similarity">
    <text evidence="2">Belongs to the DedA family.</text>
</comment>
<feature type="domain" description="VTT" evidence="4">
    <location>
        <begin position="45"/>
        <end position="141"/>
    </location>
</feature>
<sequence length="191" mass="21221">MEQLIVFFQNFGVLGLFIISFIESIFSPILPDLLLIPMALSVPEKAIYYSIIATVGSVLGGIIGYFIGNKYGIIAVKKYVPNKYVEKISGWLEQYGGWAIFLAALAPIPYKFVSISSGVFRINMVVFLIASVFGRGKRFLLEGILIFYYGPQAIELIKTYSNAFMIGVTIFIVLLAVAIAVMRKVPQRKLS</sequence>
<evidence type="ECO:0000256" key="3">
    <source>
        <dbReference type="SAM" id="Phobius"/>
    </source>
</evidence>
<evidence type="ECO:0000313" key="5">
    <source>
        <dbReference type="EMBL" id="MCC5466027.1"/>
    </source>
</evidence>
<evidence type="ECO:0000256" key="2">
    <source>
        <dbReference type="ARBA" id="ARBA00010792"/>
    </source>
</evidence>
<dbReference type="InterPro" id="IPR051311">
    <property type="entry name" value="DedA_domain"/>
</dbReference>
<keyword evidence="3" id="KW-0472">Membrane</keyword>
<feature type="transmembrane region" description="Helical" evidence="3">
    <location>
        <begin position="46"/>
        <end position="67"/>
    </location>
</feature>
<protein>
    <submittedName>
        <fullName evidence="5">DedA family protein</fullName>
    </submittedName>
</protein>
<feature type="transmembrane region" description="Helical" evidence="3">
    <location>
        <begin position="163"/>
        <end position="182"/>
    </location>
</feature>
<dbReference type="EMBL" id="JAJHJB010000014">
    <property type="protein sequence ID" value="MCC5466027.1"/>
    <property type="molecule type" value="Genomic_DNA"/>
</dbReference>
<dbReference type="InterPro" id="IPR020726">
    <property type="entry name" value="Bcl2_BH2_motif_CS"/>
</dbReference>
<accession>A0ABS8HS80</accession>
<dbReference type="RefSeq" id="WP_229535225.1">
    <property type="nucleotide sequence ID" value="NZ_JAJHJB010000014.1"/>
</dbReference>
<reference evidence="5" key="1">
    <citation type="submission" date="2021-11" db="EMBL/GenBank/DDBJ databases">
        <title>Description of a new species Pelosinus isolated from the bottom sediments of Lake Baikal.</title>
        <authorList>
            <person name="Zakharyuk A."/>
        </authorList>
    </citation>
    <scope>NUCLEOTIDE SEQUENCE</scope>
    <source>
        <strain evidence="5">Bkl1</strain>
    </source>
</reference>
<keyword evidence="6" id="KW-1185">Reference proteome</keyword>
<keyword evidence="3" id="KW-0812">Transmembrane</keyword>
<dbReference type="PANTHER" id="PTHR42709:SF11">
    <property type="entry name" value="DEDA FAMILY PROTEIN"/>
    <property type="match status" value="1"/>
</dbReference>
<evidence type="ECO:0000256" key="1">
    <source>
        <dbReference type="ARBA" id="ARBA00009458"/>
    </source>
</evidence>
<evidence type="ECO:0000259" key="4">
    <source>
        <dbReference type="Pfam" id="PF09335"/>
    </source>
</evidence>
<gene>
    <name evidence="5" type="ORF">LMF89_11725</name>
</gene>
<evidence type="ECO:0000313" key="6">
    <source>
        <dbReference type="Proteomes" id="UP001165492"/>
    </source>
</evidence>
<proteinExistence type="inferred from homology"/>
<dbReference type="PROSITE" id="PS01258">
    <property type="entry name" value="BH2"/>
    <property type="match status" value="1"/>
</dbReference>
<comment type="similarity">
    <text evidence="1">Belongs to the Bcl-2 family.</text>
</comment>
<dbReference type="Pfam" id="PF09335">
    <property type="entry name" value="VTT_dom"/>
    <property type="match status" value="1"/>
</dbReference>
<organism evidence="5 6">
    <name type="scientific">Pelosinus baikalensis</name>
    <dbReference type="NCBI Taxonomy" id="2892015"/>
    <lineage>
        <taxon>Bacteria</taxon>
        <taxon>Bacillati</taxon>
        <taxon>Bacillota</taxon>
        <taxon>Negativicutes</taxon>
        <taxon>Selenomonadales</taxon>
        <taxon>Sporomusaceae</taxon>
        <taxon>Pelosinus</taxon>
    </lineage>
</organism>
<dbReference type="PANTHER" id="PTHR42709">
    <property type="entry name" value="ALKALINE PHOSPHATASE LIKE PROTEIN"/>
    <property type="match status" value="1"/>
</dbReference>
<name>A0ABS8HS80_9FIRM</name>
<keyword evidence="3" id="KW-1133">Transmembrane helix</keyword>
<feature type="transmembrane region" description="Helical" evidence="3">
    <location>
        <begin position="7"/>
        <end position="26"/>
    </location>
</feature>
<dbReference type="InterPro" id="IPR032816">
    <property type="entry name" value="VTT_dom"/>
</dbReference>
<dbReference type="Proteomes" id="UP001165492">
    <property type="component" value="Unassembled WGS sequence"/>
</dbReference>